<organism evidence="5 6">
    <name type="scientific">Perkinsus olseni</name>
    <name type="common">Perkinsus atlanticus</name>
    <dbReference type="NCBI Taxonomy" id="32597"/>
    <lineage>
        <taxon>Eukaryota</taxon>
        <taxon>Sar</taxon>
        <taxon>Alveolata</taxon>
        <taxon>Perkinsozoa</taxon>
        <taxon>Perkinsea</taxon>
        <taxon>Perkinsida</taxon>
        <taxon>Perkinsidae</taxon>
        <taxon>Perkinsus</taxon>
    </lineage>
</organism>
<feature type="repeat" description="ANK" evidence="3">
    <location>
        <begin position="888"/>
        <end position="920"/>
    </location>
</feature>
<dbReference type="InterPro" id="IPR036770">
    <property type="entry name" value="Ankyrin_rpt-contain_sf"/>
</dbReference>
<dbReference type="SMART" id="SM00248">
    <property type="entry name" value="ANK"/>
    <property type="match status" value="12"/>
</dbReference>
<dbReference type="AlphaFoldDB" id="A0A7J6MK83"/>
<feature type="repeat" description="ANK" evidence="3">
    <location>
        <begin position="77"/>
        <end position="109"/>
    </location>
</feature>
<dbReference type="PANTHER" id="PTHR24198:SF165">
    <property type="entry name" value="ANKYRIN REPEAT-CONTAINING PROTEIN-RELATED"/>
    <property type="match status" value="1"/>
</dbReference>
<feature type="repeat" description="ANK" evidence="3">
    <location>
        <begin position="318"/>
        <end position="352"/>
    </location>
</feature>
<dbReference type="InterPro" id="IPR002110">
    <property type="entry name" value="Ankyrin_rpt"/>
</dbReference>
<evidence type="ECO:0000256" key="4">
    <source>
        <dbReference type="SAM" id="MobiDB-lite"/>
    </source>
</evidence>
<feature type="region of interest" description="Disordered" evidence="4">
    <location>
        <begin position="539"/>
        <end position="575"/>
    </location>
</feature>
<gene>
    <name evidence="5" type="primary">ANKRD42_3</name>
    <name evidence="5" type="ORF">FOL46_009676</name>
</gene>
<accession>A0A7J6MK83</accession>
<feature type="repeat" description="ANK" evidence="3">
    <location>
        <begin position="854"/>
        <end position="886"/>
    </location>
</feature>
<dbReference type="PANTHER" id="PTHR24198">
    <property type="entry name" value="ANKYRIN REPEAT AND PROTEIN KINASE DOMAIN-CONTAINING PROTEIN"/>
    <property type="match status" value="1"/>
</dbReference>
<dbReference type="PROSITE" id="PS50297">
    <property type="entry name" value="ANK_REP_REGION"/>
    <property type="match status" value="7"/>
</dbReference>
<evidence type="ECO:0000256" key="1">
    <source>
        <dbReference type="ARBA" id="ARBA00022737"/>
    </source>
</evidence>
<evidence type="ECO:0000313" key="6">
    <source>
        <dbReference type="Proteomes" id="UP000572268"/>
    </source>
</evidence>
<protein>
    <submittedName>
        <fullName evidence="5">Ankyrin Repeat Protein</fullName>
    </submittedName>
</protein>
<keyword evidence="1" id="KW-0677">Repeat</keyword>
<dbReference type="Pfam" id="PF12796">
    <property type="entry name" value="Ank_2"/>
    <property type="match status" value="3"/>
</dbReference>
<feature type="repeat" description="ANK" evidence="3">
    <location>
        <begin position="354"/>
        <end position="389"/>
    </location>
</feature>
<dbReference type="EMBL" id="JABANN010000090">
    <property type="protein sequence ID" value="KAF4671999.1"/>
    <property type="molecule type" value="Genomic_DNA"/>
</dbReference>
<proteinExistence type="predicted"/>
<feature type="repeat" description="ANK" evidence="3">
    <location>
        <begin position="44"/>
        <end position="76"/>
    </location>
</feature>
<evidence type="ECO:0000313" key="5">
    <source>
        <dbReference type="EMBL" id="KAF4671999.1"/>
    </source>
</evidence>
<reference evidence="5 6" key="1">
    <citation type="submission" date="2020-04" db="EMBL/GenBank/DDBJ databases">
        <title>Perkinsus olseni comparative genomics.</title>
        <authorList>
            <person name="Bogema D.R."/>
        </authorList>
    </citation>
    <scope>NUCLEOTIDE SEQUENCE [LARGE SCALE GENOMIC DNA]</scope>
    <source>
        <strain evidence="5">ATCC PRA-31</strain>
    </source>
</reference>
<evidence type="ECO:0000256" key="2">
    <source>
        <dbReference type="ARBA" id="ARBA00023043"/>
    </source>
</evidence>
<keyword evidence="2 3" id="KW-0040">ANK repeat</keyword>
<evidence type="ECO:0000256" key="3">
    <source>
        <dbReference type="PROSITE-ProRule" id="PRU00023"/>
    </source>
</evidence>
<feature type="compositionally biased region" description="Basic and acidic residues" evidence="4">
    <location>
        <begin position="561"/>
        <end position="574"/>
    </location>
</feature>
<feature type="repeat" description="ANK" evidence="3">
    <location>
        <begin position="820"/>
        <end position="852"/>
    </location>
</feature>
<sequence>MPVLWRRMLIAGRGRIMHTTTGRPLGHFGRPVGACTRSFCAASGGWGDLHLAAATGNLSLVKSLVENGYDIDERMMDRSTPLHLAAANGWIPVIDYLMEKGASLDAVDVSGLTPLQKALTTQQQKSVQALSGWKAKGVDADRAMQATTFRDMSPDDDSVQSGETAVHVAAELKNEDVLQEIINFVGPSAADVDYPVIVEKCCALEDLLTLQDKSGRRVKDMPGAGHILAAILRGRAYAVDVKRFVRAKYPQLSLLQPSKPRERIPVNINSRDEYGYTALHHAAIRSRSSGCCSGRRNFIKMDKLLQYGADIDARCRLHGATPLHYVAASCDAVALGADLLMANGADVNAQTSACGETPLHWAVKSASDVHFAMVKALLEAGADPTVQTFRSTTHPRMILPDIKLSAGSTPVHYAVRLRKYGVFAMIVDHIRPSDLDCDPAVRDAKSRGFIRPTSHLMFITRLAKTRGHLESMRLLPNTAITCMLPPHLPFGITPLCIPGNTRSPLLLEGLCSADTRPDDRSCGDLTTVCGLTGIRRHPDEARGPVPRAKALVGPYVPSTSEDTRTDRSGEEVPPSRRWRSSILLPRVPGLIGLYRHDRECSTPEAVVGAAFHQRTNKQHLLVSPAPVTELTTLTPETSPEPPVVAGPVHESMVETVDDMSPGVDDVGRPPVLRAALWGRPDLLAELLNRGADVAQPSPSGATAVHVAAITGDTAVIRAIIEHVGPTHEDVEYSVINRKTRDLAALLDLKDRFGRVVSGRGTRAFHRAIWRAREYGQNVWDFVNGDSEAVMKAVLPRSYIERQRMNKQRTSIMVSPDCMQGGLTALHKAACDGNVSKTRFVLDFGGDVDKLCELRGWTSLQWAVYSGSLQVVSCLLAHGAKENIQCHYNGHSPMHLAVLYNHPHVLKALLHHGCDVTKQSTAAYLAGPQREGGEATVLR</sequence>
<dbReference type="Gene3D" id="1.25.40.20">
    <property type="entry name" value="Ankyrin repeat-containing domain"/>
    <property type="match status" value="4"/>
</dbReference>
<name>A0A7J6MK83_PEROL</name>
<dbReference type="SUPFAM" id="SSF48403">
    <property type="entry name" value="Ankyrin repeat"/>
    <property type="match status" value="2"/>
</dbReference>
<comment type="caution">
    <text evidence="5">The sequence shown here is derived from an EMBL/GenBank/DDBJ whole genome shotgun (WGS) entry which is preliminary data.</text>
</comment>
<feature type="repeat" description="ANK" evidence="3">
    <location>
        <begin position="274"/>
        <end position="316"/>
    </location>
</feature>
<dbReference type="PROSITE" id="PS50088">
    <property type="entry name" value="ANK_REPEAT"/>
    <property type="match status" value="8"/>
</dbReference>
<dbReference type="Proteomes" id="UP000572268">
    <property type="component" value="Unassembled WGS sequence"/>
</dbReference>